<keyword evidence="2" id="KW-0812">Transmembrane</keyword>
<evidence type="ECO:0000259" key="5">
    <source>
        <dbReference type="Pfam" id="PF26238"/>
    </source>
</evidence>
<feature type="domain" description="DUF8054" evidence="5">
    <location>
        <begin position="137"/>
        <end position="253"/>
    </location>
</feature>
<evidence type="ECO:0000313" key="6">
    <source>
        <dbReference type="EMBL" id="SEV83284.1"/>
    </source>
</evidence>
<dbReference type="EMBL" id="FOIS01000001">
    <property type="protein sequence ID" value="SEV83284.1"/>
    <property type="molecule type" value="Genomic_DNA"/>
</dbReference>
<dbReference type="Proteomes" id="UP000183275">
    <property type="component" value="Unassembled WGS sequence"/>
</dbReference>
<feature type="transmembrane region" description="Helical" evidence="2">
    <location>
        <begin position="45"/>
        <end position="63"/>
    </location>
</feature>
<gene>
    <name evidence="6" type="ORF">SAMN05216285_0471</name>
</gene>
<evidence type="ECO:0000259" key="4">
    <source>
        <dbReference type="Pfam" id="PF26237"/>
    </source>
</evidence>
<feature type="compositionally biased region" description="Low complexity" evidence="1">
    <location>
        <begin position="94"/>
        <end position="105"/>
    </location>
</feature>
<evidence type="ECO:0000313" key="7">
    <source>
        <dbReference type="Proteomes" id="UP000183275"/>
    </source>
</evidence>
<protein>
    <submittedName>
        <fullName evidence="6">Uncharacterized protein</fullName>
    </submittedName>
</protein>
<evidence type="ECO:0000259" key="3">
    <source>
        <dbReference type="Pfam" id="PF26236"/>
    </source>
</evidence>
<dbReference type="InterPro" id="IPR058674">
    <property type="entry name" value="DUF8054_N"/>
</dbReference>
<dbReference type="InterPro" id="IPR058675">
    <property type="entry name" value="DUF8054_C"/>
</dbReference>
<organism evidence="6 7">
    <name type="scientific">Natrinema salifodinae</name>
    <dbReference type="NCBI Taxonomy" id="1202768"/>
    <lineage>
        <taxon>Archaea</taxon>
        <taxon>Methanobacteriati</taxon>
        <taxon>Methanobacteriota</taxon>
        <taxon>Stenosarchaea group</taxon>
        <taxon>Halobacteria</taxon>
        <taxon>Halobacteriales</taxon>
        <taxon>Natrialbaceae</taxon>
        <taxon>Natrinema</taxon>
    </lineage>
</organism>
<name>A0A1I0M5R4_9EURY</name>
<dbReference type="eggNOG" id="arCOG08971">
    <property type="taxonomic scope" value="Archaea"/>
</dbReference>
<feature type="compositionally biased region" description="Basic and acidic residues" evidence="1">
    <location>
        <begin position="116"/>
        <end position="126"/>
    </location>
</feature>
<reference evidence="7" key="1">
    <citation type="submission" date="2016-10" db="EMBL/GenBank/DDBJ databases">
        <authorList>
            <person name="Varghese N."/>
        </authorList>
    </citation>
    <scope>NUCLEOTIDE SEQUENCE [LARGE SCALE GENOMIC DNA]</scope>
    <source>
        <strain evidence="7">CGMCC 1.12284</strain>
    </source>
</reference>
<dbReference type="Pfam" id="PF26238">
    <property type="entry name" value="DUF8054_M"/>
    <property type="match status" value="1"/>
</dbReference>
<feature type="domain" description="DUF8054" evidence="4">
    <location>
        <begin position="258"/>
        <end position="299"/>
    </location>
</feature>
<keyword evidence="2" id="KW-0472">Membrane</keyword>
<dbReference type="Pfam" id="PF26236">
    <property type="entry name" value="DUF8054_N"/>
    <property type="match status" value="1"/>
</dbReference>
<dbReference type="Pfam" id="PF26237">
    <property type="entry name" value="DUF8054_C"/>
    <property type="match status" value="1"/>
</dbReference>
<keyword evidence="7" id="KW-1185">Reference proteome</keyword>
<feature type="region of interest" description="Disordered" evidence="1">
    <location>
        <begin position="89"/>
        <end position="134"/>
    </location>
</feature>
<proteinExistence type="predicted"/>
<keyword evidence="2" id="KW-1133">Transmembrane helix</keyword>
<evidence type="ECO:0000256" key="2">
    <source>
        <dbReference type="SAM" id="Phobius"/>
    </source>
</evidence>
<accession>A0A1I0M5R4</accession>
<sequence>MSTLLDRIRRPATTGDDRCWPCTVANGVVLSLAIGLLTITGRRVAAALVALGGAAAIGLRGYLVPYTPRFAPRLVAALSLPVDPFDHGDERGRGSLSDAGVAAAGAGNGDGTGSETGDRDESRPAETETEPPSGEAVVTALIEAGAVVPAGDDLVLDNSFRTEWRREMMRLRGCDLDELAAAADELTESSIDARVGRNWRGRASTVRLEGEGPAGRTASLREAVAVAELAAARALESRIDNPAVRIAAGQPLRSLLAECPLCDGDLTVTRSTCCGEVTPISSTPPAKLACPDCDVRLFTYD</sequence>
<feature type="domain" description="DUF8054" evidence="3">
    <location>
        <begin position="5"/>
        <end position="80"/>
    </location>
</feature>
<dbReference type="OrthoDB" id="205972at2157"/>
<dbReference type="AlphaFoldDB" id="A0A1I0M5R4"/>
<evidence type="ECO:0000256" key="1">
    <source>
        <dbReference type="SAM" id="MobiDB-lite"/>
    </source>
</evidence>
<dbReference type="InterPro" id="IPR058775">
    <property type="entry name" value="DUF8054_M"/>
</dbReference>
<dbReference type="RefSeq" id="WP_049991115.1">
    <property type="nucleotide sequence ID" value="NZ_FOIS01000001.1"/>
</dbReference>